<dbReference type="InterPro" id="IPR036761">
    <property type="entry name" value="TTHA0802/YceI-like_sf"/>
</dbReference>
<organism evidence="4 5">
    <name type="scientific">Tautonia plasticadhaerens</name>
    <dbReference type="NCBI Taxonomy" id="2527974"/>
    <lineage>
        <taxon>Bacteria</taxon>
        <taxon>Pseudomonadati</taxon>
        <taxon>Planctomycetota</taxon>
        <taxon>Planctomycetia</taxon>
        <taxon>Isosphaerales</taxon>
        <taxon>Isosphaeraceae</taxon>
        <taxon>Tautonia</taxon>
    </lineage>
</organism>
<dbReference type="OrthoDB" id="9811006at2"/>
<dbReference type="SMART" id="SM00867">
    <property type="entry name" value="YceI"/>
    <property type="match status" value="1"/>
</dbReference>
<keyword evidence="5" id="KW-1185">Reference proteome</keyword>
<dbReference type="Proteomes" id="UP000317835">
    <property type="component" value="Chromosome"/>
</dbReference>
<feature type="compositionally biased region" description="Low complexity" evidence="1">
    <location>
        <begin position="55"/>
        <end position="69"/>
    </location>
</feature>
<evidence type="ECO:0000256" key="1">
    <source>
        <dbReference type="SAM" id="MobiDB-lite"/>
    </source>
</evidence>
<dbReference type="PANTHER" id="PTHR34406">
    <property type="entry name" value="PROTEIN YCEI"/>
    <property type="match status" value="1"/>
</dbReference>
<dbReference type="KEGG" id="tpla:ElP_32610"/>
<dbReference type="AlphaFoldDB" id="A0A518H3F4"/>
<name>A0A518H3F4_9BACT</name>
<dbReference type="RefSeq" id="WP_145270900.1">
    <property type="nucleotide sequence ID" value="NZ_CP036426.1"/>
</dbReference>
<evidence type="ECO:0000259" key="3">
    <source>
        <dbReference type="SMART" id="SM00867"/>
    </source>
</evidence>
<dbReference type="PANTHER" id="PTHR34406:SF1">
    <property type="entry name" value="PROTEIN YCEI"/>
    <property type="match status" value="1"/>
</dbReference>
<dbReference type="EMBL" id="CP036426">
    <property type="protein sequence ID" value="QDV35358.1"/>
    <property type="molecule type" value="Genomic_DNA"/>
</dbReference>
<feature type="chain" id="PRO_5021751921" description="Lipid/polyisoprenoid-binding YceI-like domain-containing protein" evidence="2">
    <location>
        <begin position="25"/>
        <end position="256"/>
    </location>
</feature>
<dbReference type="PROSITE" id="PS51257">
    <property type="entry name" value="PROKAR_LIPOPROTEIN"/>
    <property type="match status" value="1"/>
</dbReference>
<dbReference type="Gene3D" id="2.40.128.110">
    <property type="entry name" value="Lipid/polyisoprenoid-binding, YceI-like"/>
    <property type="match status" value="1"/>
</dbReference>
<feature type="domain" description="Lipid/polyisoprenoid-binding YceI-like" evidence="3">
    <location>
        <begin position="74"/>
        <end position="241"/>
    </location>
</feature>
<dbReference type="SUPFAM" id="SSF101874">
    <property type="entry name" value="YceI-like"/>
    <property type="match status" value="1"/>
</dbReference>
<evidence type="ECO:0000256" key="2">
    <source>
        <dbReference type="SAM" id="SignalP"/>
    </source>
</evidence>
<evidence type="ECO:0000313" key="4">
    <source>
        <dbReference type="EMBL" id="QDV35358.1"/>
    </source>
</evidence>
<evidence type="ECO:0000313" key="5">
    <source>
        <dbReference type="Proteomes" id="UP000317835"/>
    </source>
</evidence>
<gene>
    <name evidence="4" type="ORF">ElP_32610</name>
</gene>
<protein>
    <recommendedName>
        <fullName evidence="3">Lipid/polyisoprenoid-binding YceI-like domain-containing protein</fullName>
    </recommendedName>
</protein>
<dbReference type="Pfam" id="PF04264">
    <property type="entry name" value="YceI"/>
    <property type="match status" value="1"/>
</dbReference>
<proteinExistence type="predicted"/>
<sequence precursor="true">MNVIARWSSLIALAGLMAGCSNPAADVTAARVGDAQPVAEADPAEGLEQPREIAGSESPDSAPADDAAPDAGEVVAFDGSDSTIDFVGSKLVGGGHDGGFKAFTGQFVLAPETGEVKSVSTTIDMDSIWSDNEKLTGHLKNEDFFEVPTYPEAEFVSTAIAAAAGGAEGATHEVTGNLTLHGVTKSVTFPATVAVSDSAVTLDSEFKIDRTIWGIVYGAESDVRDRIINKDVVIRLDINASRDAAPADASPAEDAE</sequence>
<feature type="signal peptide" evidence="2">
    <location>
        <begin position="1"/>
        <end position="24"/>
    </location>
</feature>
<accession>A0A518H3F4</accession>
<feature type="region of interest" description="Disordered" evidence="1">
    <location>
        <begin position="40"/>
        <end position="69"/>
    </location>
</feature>
<reference evidence="4 5" key="1">
    <citation type="submission" date="2019-02" db="EMBL/GenBank/DDBJ databases">
        <title>Deep-cultivation of Planctomycetes and their phenomic and genomic characterization uncovers novel biology.</title>
        <authorList>
            <person name="Wiegand S."/>
            <person name="Jogler M."/>
            <person name="Boedeker C."/>
            <person name="Pinto D."/>
            <person name="Vollmers J."/>
            <person name="Rivas-Marin E."/>
            <person name="Kohn T."/>
            <person name="Peeters S.H."/>
            <person name="Heuer A."/>
            <person name="Rast P."/>
            <person name="Oberbeckmann S."/>
            <person name="Bunk B."/>
            <person name="Jeske O."/>
            <person name="Meyerdierks A."/>
            <person name="Storesund J.E."/>
            <person name="Kallscheuer N."/>
            <person name="Luecker S."/>
            <person name="Lage O.M."/>
            <person name="Pohl T."/>
            <person name="Merkel B.J."/>
            <person name="Hornburger P."/>
            <person name="Mueller R.-W."/>
            <person name="Bruemmer F."/>
            <person name="Labrenz M."/>
            <person name="Spormann A.M."/>
            <person name="Op den Camp H."/>
            <person name="Overmann J."/>
            <person name="Amann R."/>
            <person name="Jetten M.S.M."/>
            <person name="Mascher T."/>
            <person name="Medema M.H."/>
            <person name="Devos D.P."/>
            <person name="Kaster A.-K."/>
            <person name="Ovreas L."/>
            <person name="Rohde M."/>
            <person name="Galperin M.Y."/>
            <person name="Jogler C."/>
        </authorList>
    </citation>
    <scope>NUCLEOTIDE SEQUENCE [LARGE SCALE GENOMIC DNA]</scope>
    <source>
        <strain evidence="4 5">ElP</strain>
    </source>
</reference>
<dbReference type="InterPro" id="IPR007372">
    <property type="entry name" value="Lipid/polyisoprenoid-bd_YceI"/>
</dbReference>
<keyword evidence="2" id="KW-0732">Signal</keyword>